<sequence length="138" mass="15885">MNSPVPRHLAGLFLALLLTGAIWPTPEWRAAWYVIRHQTELQADMDACFLQGKNLSYDGSFLYVNDWPGQHSMVEYVFIEQSGRLYGFYYSPDNVPLAFQNAALPLEETPDGWRWRDGRGSGETRRLAPRWFLFSAPT</sequence>
<name>A0A810QBI2_9FIRM</name>
<gene>
    <name evidence="1" type="ORF">MM59RIKEN_12340</name>
</gene>
<dbReference type="KEGG" id="pfaa:MM59RIKEN_12340"/>
<proteinExistence type="predicted"/>
<dbReference type="RefSeq" id="WP_213542922.1">
    <property type="nucleotide sequence ID" value="NZ_AP023420.1"/>
</dbReference>
<dbReference type="EMBL" id="AP023420">
    <property type="protein sequence ID" value="BCK83915.1"/>
    <property type="molecule type" value="Genomic_DNA"/>
</dbReference>
<evidence type="ECO:0000313" key="1">
    <source>
        <dbReference type="EMBL" id="BCK83915.1"/>
    </source>
</evidence>
<reference evidence="1" key="1">
    <citation type="submission" date="2020-09" db="EMBL/GenBank/DDBJ databases">
        <title>New species isolated from human feces.</title>
        <authorList>
            <person name="Kitahara M."/>
            <person name="Shigeno Y."/>
            <person name="Shime M."/>
            <person name="Matsumoto Y."/>
            <person name="Nakamura S."/>
            <person name="Motooka D."/>
            <person name="Fukuoka S."/>
            <person name="Nishikawa H."/>
            <person name="Benno Y."/>
        </authorList>
    </citation>
    <scope>NUCLEOTIDE SEQUENCE</scope>
    <source>
        <strain evidence="1">MM59</strain>
    </source>
</reference>
<organism evidence="1 2">
    <name type="scientific">Pusillibacter faecalis</name>
    <dbReference type="NCBI Taxonomy" id="2714358"/>
    <lineage>
        <taxon>Bacteria</taxon>
        <taxon>Bacillati</taxon>
        <taxon>Bacillota</taxon>
        <taxon>Clostridia</taxon>
        <taxon>Eubacteriales</taxon>
        <taxon>Oscillospiraceae</taxon>
        <taxon>Pusillibacter</taxon>
    </lineage>
</organism>
<keyword evidence="2" id="KW-1185">Reference proteome</keyword>
<dbReference type="Proteomes" id="UP000679848">
    <property type="component" value="Chromosome"/>
</dbReference>
<dbReference type="AlphaFoldDB" id="A0A810QBI2"/>
<accession>A0A810QBI2</accession>
<evidence type="ECO:0000313" key="2">
    <source>
        <dbReference type="Proteomes" id="UP000679848"/>
    </source>
</evidence>
<protein>
    <submittedName>
        <fullName evidence="1">Uncharacterized protein</fullName>
    </submittedName>
</protein>